<dbReference type="Proteomes" id="UP000502706">
    <property type="component" value="Chromosome"/>
</dbReference>
<dbReference type="AlphaFoldDB" id="A0A6G8PSQ2"/>
<evidence type="ECO:0000256" key="1">
    <source>
        <dbReference type="SAM" id="Phobius"/>
    </source>
</evidence>
<dbReference type="KEGG" id="rmar:GBA65_00405"/>
<protein>
    <submittedName>
        <fullName evidence="2">Uncharacterized protein</fullName>
    </submittedName>
</protein>
<keyword evidence="1" id="KW-1133">Transmembrane helix</keyword>
<name>A0A6G8PSQ2_9ACTN</name>
<gene>
    <name evidence="2" type="ORF">GBA65_00405</name>
</gene>
<keyword evidence="1" id="KW-0812">Transmembrane</keyword>
<feature type="transmembrane region" description="Helical" evidence="1">
    <location>
        <begin position="80"/>
        <end position="99"/>
    </location>
</feature>
<feature type="transmembrane region" description="Helical" evidence="1">
    <location>
        <begin position="111"/>
        <end position="133"/>
    </location>
</feature>
<proteinExistence type="predicted"/>
<keyword evidence="1" id="KW-0472">Membrane</keyword>
<feature type="transmembrane region" description="Helical" evidence="1">
    <location>
        <begin position="39"/>
        <end position="60"/>
    </location>
</feature>
<dbReference type="EMBL" id="CP045121">
    <property type="protein sequence ID" value="QIN77227.1"/>
    <property type="molecule type" value="Genomic_DNA"/>
</dbReference>
<keyword evidence="3" id="KW-1185">Reference proteome</keyword>
<dbReference type="RefSeq" id="WP_166394896.1">
    <property type="nucleotide sequence ID" value="NZ_CP045121.1"/>
</dbReference>
<evidence type="ECO:0000313" key="3">
    <source>
        <dbReference type="Proteomes" id="UP000502706"/>
    </source>
</evidence>
<sequence length="134" mass="14876">MRPVGSFRKFLERPPGTLFEEVKEDPHARPKGPLFSRRVFWALLIVFGISLMLAMDWFGLLLLNAPGVFQQMGTLNTLRVTAVLMGGIAVPSALLMLHYGRLYTYTSEENVFFSITFSLSFLLGSPCALVGAFG</sequence>
<evidence type="ECO:0000313" key="2">
    <source>
        <dbReference type="EMBL" id="QIN77227.1"/>
    </source>
</evidence>
<accession>A0A6G8PSQ2</accession>
<reference evidence="2 3" key="1">
    <citation type="submission" date="2019-10" db="EMBL/GenBank/DDBJ databases">
        <title>Rubrobacter sp nov SCSIO 52915 isolated from a deep-sea sediment in the South China Sea.</title>
        <authorList>
            <person name="Chen R.W."/>
        </authorList>
    </citation>
    <scope>NUCLEOTIDE SEQUENCE [LARGE SCALE GENOMIC DNA]</scope>
    <source>
        <strain evidence="2 3">SCSIO 52915</strain>
    </source>
</reference>
<organism evidence="2 3">
    <name type="scientific">Rubrobacter marinus</name>
    <dbReference type="NCBI Taxonomy" id="2653852"/>
    <lineage>
        <taxon>Bacteria</taxon>
        <taxon>Bacillati</taxon>
        <taxon>Actinomycetota</taxon>
        <taxon>Rubrobacteria</taxon>
        <taxon>Rubrobacterales</taxon>
        <taxon>Rubrobacteraceae</taxon>
        <taxon>Rubrobacter</taxon>
    </lineage>
</organism>